<organism evidence="1 2">
    <name type="scientific">Oesophagostomum dentatum</name>
    <name type="common">Nodular worm</name>
    <dbReference type="NCBI Taxonomy" id="61180"/>
    <lineage>
        <taxon>Eukaryota</taxon>
        <taxon>Metazoa</taxon>
        <taxon>Ecdysozoa</taxon>
        <taxon>Nematoda</taxon>
        <taxon>Chromadorea</taxon>
        <taxon>Rhabditida</taxon>
        <taxon>Rhabditina</taxon>
        <taxon>Rhabditomorpha</taxon>
        <taxon>Strongyloidea</taxon>
        <taxon>Strongylidae</taxon>
        <taxon>Oesophagostomum</taxon>
    </lineage>
</organism>
<proteinExistence type="predicted"/>
<evidence type="ECO:0000313" key="2">
    <source>
        <dbReference type="Proteomes" id="UP000053660"/>
    </source>
</evidence>
<accession>A0A0B1TEU8</accession>
<name>A0A0B1TEU8_OESDE</name>
<protein>
    <submittedName>
        <fullName evidence="1">Uncharacterized protein</fullName>
    </submittedName>
</protein>
<dbReference type="EMBL" id="KN550545">
    <property type="protein sequence ID" value="KHJ93915.1"/>
    <property type="molecule type" value="Genomic_DNA"/>
</dbReference>
<gene>
    <name evidence="1" type="ORF">OESDEN_06165</name>
</gene>
<keyword evidence="2" id="KW-1185">Reference proteome</keyword>
<evidence type="ECO:0000313" key="1">
    <source>
        <dbReference type="EMBL" id="KHJ93915.1"/>
    </source>
</evidence>
<dbReference type="Proteomes" id="UP000053660">
    <property type="component" value="Unassembled WGS sequence"/>
</dbReference>
<reference evidence="1 2" key="1">
    <citation type="submission" date="2014-03" db="EMBL/GenBank/DDBJ databases">
        <title>Draft genome of the hookworm Oesophagostomum dentatum.</title>
        <authorList>
            <person name="Mitreva M."/>
        </authorList>
    </citation>
    <scope>NUCLEOTIDE SEQUENCE [LARGE SCALE GENOMIC DNA]</scope>
    <source>
        <strain evidence="1 2">OD-Hann</strain>
    </source>
</reference>
<dbReference type="InterPro" id="IPR035109">
    <property type="entry name" value="ASPR"/>
</dbReference>
<sequence>MNYDCILEALAYMHMQYPEYSEYITKDMDWIPLVYEQRSEYNQYNLEEITRAAVKDWTPWLKVMCRLKSFGCNFMTTLPPRFPSEPAVSFYTHKITCLFFFIPV</sequence>
<dbReference type="AlphaFoldDB" id="A0A0B1TEU8"/>
<dbReference type="Pfam" id="PF17641">
    <property type="entry name" value="ASPRs"/>
    <property type="match status" value="1"/>
</dbReference>